<organism evidence="1 2">
    <name type="scientific">Gynuella sunshinyii YC6258</name>
    <dbReference type="NCBI Taxonomy" id="1445510"/>
    <lineage>
        <taxon>Bacteria</taxon>
        <taxon>Pseudomonadati</taxon>
        <taxon>Pseudomonadota</taxon>
        <taxon>Gammaproteobacteria</taxon>
        <taxon>Oceanospirillales</taxon>
        <taxon>Saccharospirillaceae</taxon>
        <taxon>Gynuella</taxon>
    </lineage>
</organism>
<evidence type="ECO:0000313" key="1">
    <source>
        <dbReference type="EMBL" id="AJQ96664.1"/>
    </source>
</evidence>
<dbReference type="KEGG" id="gsn:YC6258_04631"/>
<dbReference type="AlphaFoldDB" id="A0A0C5W1W4"/>
<evidence type="ECO:0000313" key="2">
    <source>
        <dbReference type="Proteomes" id="UP000032266"/>
    </source>
</evidence>
<dbReference type="EMBL" id="CP007142">
    <property type="protein sequence ID" value="AJQ96664.1"/>
    <property type="molecule type" value="Genomic_DNA"/>
</dbReference>
<name>A0A0C5W1W4_9GAMM</name>
<proteinExistence type="predicted"/>
<dbReference type="Proteomes" id="UP000032266">
    <property type="component" value="Chromosome"/>
</dbReference>
<dbReference type="HOGENOM" id="CLU_3200428_0_0_6"/>
<sequence length="45" mass="5381">MPFTRHLHPNRSFQGAWCWFFILISHALPRYSHWIVSVLIDTPSD</sequence>
<reference evidence="1 2" key="1">
    <citation type="submission" date="2014-01" db="EMBL/GenBank/DDBJ databases">
        <title>Full genme sequencing of cellulolytic bacterium Gynuella sunshinyii YC6258T gen. nov., sp. nov.</title>
        <authorList>
            <person name="Khan H."/>
            <person name="Chung E.J."/>
            <person name="Chung Y.R."/>
        </authorList>
    </citation>
    <scope>NUCLEOTIDE SEQUENCE [LARGE SCALE GENOMIC DNA]</scope>
    <source>
        <strain evidence="1 2">YC6258</strain>
    </source>
</reference>
<gene>
    <name evidence="1" type="ORF">YC6258_04631</name>
</gene>
<keyword evidence="2" id="KW-1185">Reference proteome</keyword>
<accession>A0A0C5W1W4</accession>
<protein>
    <submittedName>
        <fullName evidence="1">Uncharacterized protein</fullName>
    </submittedName>
</protein>